<gene>
    <name evidence="5" type="ORF">ABHN84_11980</name>
</gene>
<feature type="domain" description="Multidrug resistance protein MdtA-like barrel-sandwich hybrid" evidence="3">
    <location>
        <begin position="117"/>
        <end position="251"/>
    </location>
</feature>
<comment type="caution">
    <text evidence="5">The sequence shown here is derived from an EMBL/GenBank/DDBJ whole genome shotgun (WGS) entry which is preliminary data.</text>
</comment>
<feature type="domain" description="CusB-like beta-barrel" evidence="4">
    <location>
        <begin position="256"/>
        <end position="328"/>
    </location>
</feature>
<dbReference type="InterPro" id="IPR058792">
    <property type="entry name" value="Beta-barrel_RND_2"/>
</dbReference>
<keyword evidence="2" id="KW-0813">Transport</keyword>
<dbReference type="PANTHER" id="PTHR30097">
    <property type="entry name" value="CATION EFFLUX SYSTEM PROTEIN CUSB"/>
    <property type="match status" value="1"/>
</dbReference>
<proteinExistence type="inferred from homology"/>
<evidence type="ECO:0000313" key="6">
    <source>
        <dbReference type="Proteomes" id="UP001477278"/>
    </source>
</evidence>
<keyword evidence="6" id="KW-1185">Reference proteome</keyword>
<dbReference type="Pfam" id="PF25954">
    <property type="entry name" value="Beta-barrel_RND_2"/>
    <property type="match status" value="1"/>
</dbReference>
<dbReference type="Gene3D" id="2.40.30.170">
    <property type="match status" value="1"/>
</dbReference>
<protein>
    <submittedName>
        <fullName evidence="5">Efflux RND transporter periplasmic adaptor subunit</fullName>
    </submittedName>
</protein>
<dbReference type="SUPFAM" id="SSF111369">
    <property type="entry name" value="HlyD-like secretion proteins"/>
    <property type="match status" value="1"/>
</dbReference>
<dbReference type="PANTHER" id="PTHR30097:SF15">
    <property type="entry name" value="CATION EFFLUX SYSTEM PROTEIN CUSB"/>
    <property type="match status" value="1"/>
</dbReference>
<dbReference type="InterPro" id="IPR058625">
    <property type="entry name" value="MdtA-like_BSH"/>
</dbReference>
<dbReference type="Pfam" id="PF25917">
    <property type="entry name" value="BSH_RND"/>
    <property type="match status" value="1"/>
</dbReference>
<evidence type="ECO:0000313" key="5">
    <source>
        <dbReference type="EMBL" id="MEO3683006.1"/>
    </source>
</evidence>
<evidence type="ECO:0000259" key="4">
    <source>
        <dbReference type="Pfam" id="PF25954"/>
    </source>
</evidence>
<evidence type="ECO:0000256" key="1">
    <source>
        <dbReference type="ARBA" id="ARBA00009477"/>
    </source>
</evidence>
<dbReference type="Proteomes" id="UP001477278">
    <property type="component" value="Unassembled WGS sequence"/>
</dbReference>
<evidence type="ECO:0000256" key="2">
    <source>
        <dbReference type="ARBA" id="ARBA00022448"/>
    </source>
</evidence>
<evidence type="ECO:0000259" key="3">
    <source>
        <dbReference type="Pfam" id="PF25917"/>
    </source>
</evidence>
<dbReference type="RefSeq" id="WP_347690302.1">
    <property type="nucleotide sequence ID" value="NZ_JBDPZN010000004.1"/>
</dbReference>
<organism evidence="5 6">
    <name type="scientific">Shewanella vesiculosa</name>
    <dbReference type="NCBI Taxonomy" id="518738"/>
    <lineage>
        <taxon>Bacteria</taxon>
        <taxon>Pseudomonadati</taxon>
        <taxon>Pseudomonadota</taxon>
        <taxon>Gammaproteobacteria</taxon>
        <taxon>Alteromonadales</taxon>
        <taxon>Shewanellaceae</taxon>
        <taxon>Shewanella</taxon>
    </lineage>
</organism>
<dbReference type="EMBL" id="JBDPZN010000004">
    <property type="protein sequence ID" value="MEO3683006.1"/>
    <property type="molecule type" value="Genomic_DNA"/>
</dbReference>
<name>A0ABV0FU76_9GAMM</name>
<dbReference type="Gene3D" id="2.40.50.100">
    <property type="match status" value="1"/>
</dbReference>
<reference evidence="5 6" key="1">
    <citation type="submission" date="2024-05" db="EMBL/GenBank/DDBJ databases">
        <title>Genome sequencing of Marine Estuary Bacteria, Shewanella vesiculosa and S. baltica, and Pseudomonas syringae.</title>
        <authorList>
            <person name="Gurung A."/>
            <person name="Maclea K.S."/>
        </authorList>
    </citation>
    <scope>NUCLEOTIDE SEQUENCE [LARGE SCALE GENOMIC DNA]</scope>
    <source>
        <strain evidence="5 6">1A</strain>
    </source>
</reference>
<comment type="similarity">
    <text evidence="1">Belongs to the membrane fusion protein (MFP) (TC 8.A.1) family.</text>
</comment>
<dbReference type="Gene3D" id="2.40.420.20">
    <property type="match status" value="1"/>
</dbReference>
<sequence>MKTKLVALLSLLAGLNAKFTVPHLKSRVVIIAQSTAWINSQRGLLLCSGLLTSLLLLSSLPVQASNESTATDHQELLLSLNTEQRQLAGIEVSELSLQAFNLQAVATAQLIVDKDKTITIAPQLDMQILKRHVVPGEQVTQGQPLLTIGGADIAAAQADYINAATEWDRIKRMTPGTISASQRMQIEVNAELKRAILQAIMMTPAQIKALAKSPSSIGQFQLLAPINGRVQQDVATLGQVLDAGTPLMQLTDESYLWVQAELTPIQADQVDMGRNVLVRVGGRTRDGIIIGRSHEISAQTRTEQVLVRMANPGHELHAGEFAELYLAEDKQVKSVGFIVPDAALTRSGDGDWQVFIEQEGKFSAVEVTVVERQRGLSFIRGLTPKTRVVISGAFFLASEQAKAGFDIHNH</sequence>
<dbReference type="Gene3D" id="1.10.287.470">
    <property type="entry name" value="Helix hairpin bin"/>
    <property type="match status" value="1"/>
</dbReference>
<accession>A0ABV0FU76</accession>
<dbReference type="InterPro" id="IPR051909">
    <property type="entry name" value="MFP_Cation_Efflux"/>
</dbReference>